<protein>
    <submittedName>
        <fullName evidence="1">Uncharacterized protein</fullName>
    </submittedName>
</protein>
<accession>A0A6P2VF35</accession>
<dbReference type="RefSeq" id="WP_175011291.1">
    <property type="nucleotide sequence ID" value="NZ_CABVQN010000004.1"/>
</dbReference>
<evidence type="ECO:0000313" key="1">
    <source>
        <dbReference type="EMBL" id="VWC80191.1"/>
    </source>
</evidence>
<reference evidence="1 2" key="1">
    <citation type="submission" date="2019-09" db="EMBL/GenBank/DDBJ databases">
        <authorList>
            <person name="Depoorter E."/>
        </authorList>
    </citation>
    <scope>NUCLEOTIDE SEQUENCE [LARGE SCALE GENOMIC DNA]</scope>
    <source>
        <strain evidence="1">R-39750</strain>
    </source>
</reference>
<organism evidence="1 2">
    <name type="scientific">Burkholderia lata (strain ATCC 17760 / DSM 23089 / LMG 22485 / NCIMB 9086 / R18194 / 383)</name>
    <dbReference type="NCBI Taxonomy" id="482957"/>
    <lineage>
        <taxon>Bacteria</taxon>
        <taxon>Pseudomonadati</taxon>
        <taxon>Pseudomonadota</taxon>
        <taxon>Betaproteobacteria</taxon>
        <taxon>Burkholderiales</taxon>
        <taxon>Burkholderiaceae</taxon>
        <taxon>Burkholderia</taxon>
        <taxon>Burkholderia cepacia complex</taxon>
    </lineage>
</organism>
<dbReference type="Proteomes" id="UP000494110">
    <property type="component" value="Unassembled WGS sequence"/>
</dbReference>
<dbReference type="EMBL" id="CABVQN010000004">
    <property type="protein sequence ID" value="VWC80191.1"/>
    <property type="molecule type" value="Genomic_DNA"/>
</dbReference>
<sequence>MYQIDRAVTRDRVVEFLNTIGIPTRYVVGARGFIEGCRIDRGTLAVDPDCRVSGLLHEAGHLSITPAMFRPLMDGNITSGQKEMLRVLGESNLHPDDSLYRAVIQCSDIEATAWAWAAGRHLGLPGEEIIRADEYDGEGDSIRVSLQVGAYIGIHGLAHAGFCSVRSRPGVVAWPSLKFWTQCAEMPAINEPL</sequence>
<proteinExistence type="predicted"/>
<gene>
    <name evidence="1" type="ORF">BLA39750_01139</name>
</gene>
<name>A0A6P2VF35_BURL3</name>
<dbReference type="AlphaFoldDB" id="A0A6P2VF35"/>
<evidence type="ECO:0000313" key="2">
    <source>
        <dbReference type="Proteomes" id="UP000494110"/>
    </source>
</evidence>